<dbReference type="Pfam" id="PF07727">
    <property type="entry name" value="RVT_2"/>
    <property type="match status" value="1"/>
</dbReference>
<sequence length="2258" mass="249757">MDTSNPPLTQGCGVNERQEFSNSTPKLSILSFVLLDQMNTGEFHLAQPPRRYGTNYKSLMKDEYVKAMMDRFSTIVNNLKSYGEIIPNVKLVRKLVYSLLKAWQSKKTKIIEAKNLKSLTLDELICSLLTHEMMLREEEDLEKRDEPKKETEKKKNMGVALKSTKDESGSDEDDDDEEMAFFAKLGCSRHMTGDKCRFIELNAKNGGELTFGDNSKGHIKGFNVMFETNGCKVIDIASNQIMLVGQRIGNIYMVHLDSIEMTNLCLVAKDEHDSWLWHKRLGHACMSVLQRYDVGEPSLKEETKDEETRDPLENPIIEEREVYYARDYNYVKDGEIIGDPSKELMQSEFEMSMMGELSFFLGLQIKQRKDGIFINQAKYVKDILKKFGLENGKPHDTLMSSSTKLDLDETGKCVDVKLYRFQSCPKESHLLAVKRIFRYLKDTPSLGLWYPRDSIFSLHAFSDADYGGCKLDKKRTSAGSCCAQVLWMKQKLFDYGFEDQQGSIPSRRQAPYGPQSDALAVDEAITGHDHRSCRGIKIRRHRVMGYVTQDPDSTPLVERPQGETLKRSAARQFDTCSTEPADTQNHITTHMPIALGRGITAFGIPHFNGGGEGHFPSSKNYLGCRPQLMSVVSHHSSRPSIDLNSRGTSAFRIIHFQGGGAFSIIWDLLELRLCLARASLEHHREPCRLWEAPVGDMRSWVASSHIARLVQCGTPAPKAWGYRGTRRGLPMVTEDPTPNSRLYAALPYPWPGVADSHPPGIVDGDRDTRLGFPMVTEATCLGLPMLTEAHAHGGLTVINSHPPNGMLNALRVKSWHGRIKKQCCMNAWLPQASYPCSNFSDTSSFKFRRSKGSIGHAFTVRIRTGNHNQTSFYPFVPHEISILVELILGHLCYLLTDMPPQPNSPPDNVFRPDRPTEVGLGSKKRGRAPLPIHRISNISLKVVVFQFRSRAPTYPTPLKSFHKVGLESSSRGSSFPADSTKPVPLAVVSLDSRQGQGCSPWRPDAVMSTTGRGQHSVYWIFKGRRRCTGYHAMSSALPDDGPHLRQSYFQDFDLDDHRPAILIGQHPLWVLDERFTRQYRCGPPPEFPLASPSSGIVNHLSGPDRHDLTRTLPRRSSSFGGAPVKDPANEFPWILRVFCPFTRTHVRHLGPCFKMGWMGSPQAEDLSTRMLKHAETGQAGFHNRGGDISAGVSKVRAWVDTTIRIVSRLEPMDGPAVVIQHPNGTGSGHDRALTLYGAPFQGTWARSVAEDASPDYNSNAKGRRAIGLTAWDTTCVQILDLSWDSTIHNKYRISLRSSSMREPRYLLSRVILRFHEKADISVPHAHRERCEDRIRLHFHSNSLARFTPGVFHFASETPGRAAQQHEVLAGASDPSAPRRGVLEGFSGLLAMSRAANRPRRRDPNTSPDHSIGNIPSRRRAPYGPQSDALVVDEAIIGHEHRSCRGTKLYRYRAMGPRDPTLTKCSSSERTIEHRCSTVAEYTQNAQRDTGHDLSLSPRHKAIAIKGLGATPLRVDTSPKIWGRGSRVSGAPTINTITSFLLPCPTSTIGDRGLTYVSATRCLAPVGAMKCMAPASKCLPASIVRWFKPLSRTSIEVPVGALPLLKFPISMGESFSNYPFPRGRGIFHRLGLIGAPIESRRSIVRASSEHHREPYWWWGASVDGMGLWVALGHVAVTTPWDTVGASRTIPPKELKNLGKMLSVDIEMSQICTLPSSRTRGTYAPPDALRGSSTQRSVLCGTPAPMAWGYRGTRRGLPMVTEAPAPNSRLCAALPHPWPEVTEALVGGYRWCPRHPSGFVDGDRGHSPGITDGDRGHSPGINDGDRDTRQGLPMVSEATRLGLPIVTETHTHAGLMVIDSPPPNGLLTARRVRVSGTCRRASCPMLCEDTAPICLGPLDGVNNSTLGEFCFTMIGRADIKGSKSKVAMNAWLPQASYPCGKFSDTSSFKFRRSKGSIGHTFTMCYPSQTPHLTMSSTQIDRQNQIPLVRTSSESTVHRPGKAPEGAIPNLSPGRHPATRSRRGSSAQAVDGFGTGTSVPSPQSQSFSRGYESILLTSLTYNVPSTRCCSPWRADVVMSTTGRGRHSVLRIFKERQALDPTFATTTKICTDDRSAWAHVSGFTATTAPSYSSRPGPYPDVDFNFHDHRPSLNRPTPFVGSRSRLVCGAPMKYPANQLPCALQADALSTPMPKHAEKAHAGFHDRGDDISVGVSKVQAWAATTIRLGPRPEPIGGPTVAVPHLIGAHHRPPSASLSTISSIF</sequence>
<feature type="region of interest" description="Disordered" evidence="1">
    <location>
        <begin position="1988"/>
        <end position="2043"/>
    </location>
</feature>
<feature type="compositionally biased region" description="Basic and acidic residues" evidence="1">
    <location>
        <begin position="1799"/>
        <end position="1827"/>
    </location>
</feature>
<feature type="compositionally biased region" description="Polar residues" evidence="1">
    <location>
        <begin position="574"/>
        <end position="583"/>
    </location>
</feature>
<proteinExistence type="predicted"/>
<comment type="caution">
    <text evidence="4">The sequence shown here is derived from an EMBL/GenBank/DDBJ whole genome shotgun (WGS) entry which is preliminary data.</text>
</comment>
<keyword evidence="5" id="KW-1185">Reference proteome</keyword>
<dbReference type="Proteomes" id="UP000436088">
    <property type="component" value="Unassembled WGS sequence"/>
</dbReference>
<feature type="compositionally biased region" description="Polar residues" evidence="1">
    <location>
        <begin position="2033"/>
        <end position="2043"/>
    </location>
</feature>
<dbReference type="InterPro" id="IPR013103">
    <property type="entry name" value="RVT_2"/>
</dbReference>
<name>A0A6A3C8U7_HIBSY</name>
<organism evidence="4 5">
    <name type="scientific">Hibiscus syriacus</name>
    <name type="common">Rose of Sharon</name>
    <dbReference type="NCBI Taxonomy" id="106335"/>
    <lineage>
        <taxon>Eukaryota</taxon>
        <taxon>Viridiplantae</taxon>
        <taxon>Streptophyta</taxon>
        <taxon>Embryophyta</taxon>
        <taxon>Tracheophyta</taxon>
        <taxon>Spermatophyta</taxon>
        <taxon>Magnoliopsida</taxon>
        <taxon>eudicotyledons</taxon>
        <taxon>Gunneridae</taxon>
        <taxon>Pentapetalae</taxon>
        <taxon>rosids</taxon>
        <taxon>malvids</taxon>
        <taxon>Malvales</taxon>
        <taxon>Malvaceae</taxon>
        <taxon>Malvoideae</taxon>
        <taxon>Hibiscus</taxon>
    </lineage>
</organism>
<protein>
    <submittedName>
        <fullName evidence="4">Uncharacterized protein</fullName>
    </submittedName>
</protein>
<feature type="region of interest" description="Disordered" evidence="1">
    <location>
        <begin position="549"/>
        <end position="583"/>
    </location>
</feature>
<dbReference type="PANTHER" id="PTHR33047:SF8">
    <property type="entry name" value="REGULATOR OF RDNA TRANSCRIPTION PROTEIN 15"/>
    <property type="match status" value="1"/>
</dbReference>
<feature type="region of interest" description="Disordered" evidence="1">
    <location>
        <begin position="1392"/>
        <end position="1424"/>
    </location>
</feature>
<dbReference type="AntiFam" id="ANF00034">
    <property type="entry name" value="Antisense to 5.8S rRNA"/>
</dbReference>
<evidence type="ECO:0000259" key="2">
    <source>
        <dbReference type="Pfam" id="PF07727"/>
    </source>
</evidence>
<feature type="domain" description="GAG-pre-integrase" evidence="3">
    <location>
        <begin position="251"/>
        <end position="291"/>
    </location>
</feature>
<dbReference type="InterPro" id="IPR025724">
    <property type="entry name" value="GAG-pre-integrase_dom"/>
</dbReference>
<evidence type="ECO:0000313" key="4">
    <source>
        <dbReference type="EMBL" id="KAE8723918.1"/>
    </source>
</evidence>
<dbReference type="PANTHER" id="PTHR33047">
    <property type="entry name" value="PROTEIN TAR1"/>
    <property type="match status" value="1"/>
</dbReference>
<dbReference type="InterPro" id="IPR052997">
    <property type="entry name" value="RRT15-like"/>
</dbReference>
<reference evidence="4" key="1">
    <citation type="submission" date="2019-09" db="EMBL/GenBank/DDBJ databases">
        <title>Draft genome information of white flower Hibiscus syriacus.</title>
        <authorList>
            <person name="Kim Y.-M."/>
        </authorList>
    </citation>
    <scope>NUCLEOTIDE SEQUENCE [LARGE SCALE GENOMIC DNA]</scope>
    <source>
        <strain evidence="4">YM2019G1</strain>
    </source>
</reference>
<evidence type="ECO:0000256" key="1">
    <source>
        <dbReference type="SAM" id="MobiDB-lite"/>
    </source>
</evidence>
<dbReference type="Pfam" id="PF14223">
    <property type="entry name" value="Retrotran_gag_2"/>
    <property type="match status" value="1"/>
</dbReference>
<feature type="region of interest" description="Disordered" evidence="1">
    <location>
        <begin position="1798"/>
        <end position="1828"/>
    </location>
</feature>
<dbReference type="Pfam" id="PF13976">
    <property type="entry name" value="gag_pre-integrs"/>
    <property type="match status" value="1"/>
</dbReference>
<dbReference type="EMBL" id="VEPZ02000496">
    <property type="protein sequence ID" value="KAE8723918.1"/>
    <property type="molecule type" value="Genomic_DNA"/>
</dbReference>
<feature type="compositionally biased region" description="Basic and acidic residues" evidence="1">
    <location>
        <begin position="139"/>
        <end position="155"/>
    </location>
</feature>
<gene>
    <name evidence="4" type="ORF">F3Y22_tig00011277pilonHSYRG00009</name>
</gene>
<feature type="region of interest" description="Disordered" evidence="1">
    <location>
        <begin position="139"/>
        <end position="174"/>
    </location>
</feature>
<evidence type="ECO:0000259" key="3">
    <source>
        <dbReference type="Pfam" id="PF13976"/>
    </source>
</evidence>
<evidence type="ECO:0000313" key="5">
    <source>
        <dbReference type="Proteomes" id="UP000436088"/>
    </source>
</evidence>
<accession>A0A6A3C8U7</accession>
<feature type="domain" description="Reverse transcriptase Ty1/copia-type" evidence="2">
    <location>
        <begin position="335"/>
        <end position="397"/>
    </location>
</feature>